<dbReference type="EMBL" id="JBGUAW010000007">
    <property type="protein sequence ID" value="MFA9461402.1"/>
    <property type="molecule type" value="Genomic_DNA"/>
</dbReference>
<dbReference type="InterPro" id="IPR050813">
    <property type="entry name" value="Sigma-70_Factor"/>
</dbReference>
<evidence type="ECO:0000313" key="12">
    <source>
        <dbReference type="Proteomes" id="UP001575181"/>
    </source>
</evidence>
<evidence type="ECO:0000256" key="2">
    <source>
        <dbReference type="ARBA" id="ARBA00023015"/>
    </source>
</evidence>
<protein>
    <recommendedName>
        <fullName evidence="7 8">RNA polymerase sigma factor RpoH</fullName>
    </recommendedName>
    <alternativeName>
        <fullName evidence="7">RNA polymerase sigma-32 factor</fullName>
    </alternativeName>
</protein>
<evidence type="ECO:0000256" key="3">
    <source>
        <dbReference type="ARBA" id="ARBA00023016"/>
    </source>
</evidence>
<feature type="domain" description="RNA polymerase sigma-70" evidence="9">
    <location>
        <begin position="78"/>
        <end position="91"/>
    </location>
</feature>
<gene>
    <name evidence="7 11" type="primary">rpoH</name>
    <name evidence="11" type="ORF">ACERLL_11250</name>
</gene>
<reference evidence="11 12" key="1">
    <citation type="submission" date="2024-08" db="EMBL/GenBank/DDBJ databases">
        <title>Whole-genome sequencing of halo(alkali)philic microorganisms from hypersaline lakes.</title>
        <authorList>
            <person name="Sorokin D.Y."/>
            <person name="Merkel A.Y."/>
            <person name="Messina E."/>
            <person name="Yakimov M."/>
        </authorList>
    </citation>
    <scope>NUCLEOTIDE SEQUENCE [LARGE SCALE GENOMIC DNA]</scope>
    <source>
        <strain evidence="11 12">Cl-TMA</strain>
    </source>
</reference>
<comment type="similarity">
    <text evidence="7">Belongs to the sigma-70 factor family. RpoH subfamily.</text>
</comment>
<dbReference type="SUPFAM" id="SSF88946">
    <property type="entry name" value="Sigma2 domain of RNA polymerase sigma factors"/>
    <property type="match status" value="1"/>
</dbReference>
<dbReference type="CDD" id="cd06171">
    <property type="entry name" value="Sigma70_r4"/>
    <property type="match status" value="1"/>
</dbReference>
<dbReference type="PIRSF" id="PIRSF000770">
    <property type="entry name" value="RNA_pol_sigma-SigE/K"/>
    <property type="match status" value="1"/>
</dbReference>
<dbReference type="RefSeq" id="WP_373656191.1">
    <property type="nucleotide sequence ID" value="NZ_JBGUAW010000007.1"/>
</dbReference>
<comment type="caution">
    <text evidence="11">The sequence shown here is derived from an EMBL/GenBank/DDBJ whole genome shotgun (WGS) entry which is preliminary data.</text>
</comment>
<evidence type="ECO:0000256" key="4">
    <source>
        <dbReference type="ARBA" id="ARBA00023082"/>
    </source>
</evidence>
<evidence type="ECO:0000313" key="11">
    <source>
        <dbReference type="EMBL" id="MFA9461402.1"/>
    </source>
</evidence>
<dbReference type="Proteomes" id="UP001575181">
    <property type="component" value="Unassembled WGS sequence"/>
</dbReference>
<dbReference type="HAMAP" id="MF_00961">
    <property type="entry name" value="Sigma70_RpoH"/>
    <property type="match status" value="1"/>
</dbReference>
<dbReference type="InterPro" id="IPR012759">
    <property type="entry name" value="RNA_pol_sigma_RpoH_proteobac"/>
</dbReference>
<dbReference type="Pfam" id="PF04545">
    <property type="entry name" value="Sigma70_r4"/>
    <property type="match status" value="1"/>
</dbReference>
<evidence type="ECO:0000256" key="1">
    <source>
        <dbReference type="ARBA" id="ARBA00022490"/>
    </source>
</evidence>
<dbReference type="InterPro" id="IPR007630">
    <property type="entry name" value="RNA_pol_sigma70_r4"/>
</dbReference>
<dbReference type="InterPro" id="IPR007627">
    <property type="entry name" value="RNA_pol_sigma70_r2"/>
</dbReference>
<comment type="caution">
    <text evidence="7">Lacks conserved residue(s) required for the propagation of feature annotation.</text>
</comment>
<dbReference type="PROSITE" id="PS00715">
    <property type="entry name" value="SIGMA70_1"/>
    <property type="match status" value="1"/>
</dbReference>
<evidence type="ECO:0000256" key="7">
    <source>
        <dbReference type="HAMAP-Rule" id="MF_00961"/>
    </source>
</evidence>
<evidence type="ECO:0000259" key="9">
    <source>
        <dbReference type="PROSITE" id="PS00715"/>
    </source>
</evidence>
<keyword evidence="2 7" id="KW-0805">Transcription regulation</keyword>
<evidence type="ECO:0000259" key="10">
    <source>
        <dbReference type="PROSITE" id="PS00716"/>
    </source>
</evidence>
<dbReference type="InterPro" id="IPR013325">
    <property type="entry name" value="RNA_pol_sigma_r2"/>
</dbReference>
<dbReference type="PANTHER" id="PTHR30376">
    <property type="entry name" value="SIGMA FACTOR RPOH HEAT SHOCK RELATED"/>
    <property type="match status" value="1"/>
</dbReference>
<dbReference type="NCBIfam" id="TIGR02392">
    <property type="entry name" value="rpoH_proteo"/>
    <property type="match status" value="1"/>
</dbReference>
<organism evidence="11 12">
    <name type="scientific">Thiohalorhabdus methylotrophus</name>
    <dbReference type="NCBI Taxonomy" id="3242694"/>
    <lineage>
        <taxon>Bacteria</taxon>
        <taxon>Pseudomonadati</taxon>
        <taxon>Pseudomonadota</taxon>
        <taxon>Gammaproteobacteria</taxon>
        <taxon>Thiohalorhabdales</taxon>
        <taxon>Thiohalorhabdaceae</taxon>
        <taxon>Thiohalorhabdus</taxon>
    </lineage>
</organism>
<name>A0ABV4TVQ1_9GAMM</name>
<dbReference type="InterPro" id="IPR000943">
    <property type="entry name" value="RNA_pol_sigma70"/>
</dbReference>
<keyword evidence="12" id="KW-1185">Reference proteome</keyword>
<dbReference type="PRINTS" id="PR00046">
    <property type="entry name" value="SIGMA70FCT"/>
</dbReference>
<sequence length="289" mass="33047">MASKSLALSIDAHSGSLESYLSYVRRLPLLSWEEEQDYARRYRGEEDLEAARALVLSHLRVVVRIARGYQDYGLPFADLIQEGNIGLMKAVKNFDPDRGVRLVSFAVHWIRAEIHEYILRNWRMVKVATTKAQRKLFFNLRKAKKHLSWLSREEARDIAEDLQVPEEQVLKMDAVMSRGDQSLNEPIGEDEEGDTRVDMLADGGATVEEELAESEQKQRTGQALSRALANLDDRSRNIIQRRWLAEQPATLQELADQYEVSAERVRQIERKALTKLQGPISEAMEAENG</sequence>
<dbReference type="NCBIfam" id="NF005143">
    <property type="entry name" value="PRK06596.1"/>
    <property type="match status" value="1"/>
</dbReference>
<dbReference type="InterPro" id="IPR013324">
    <property type="entry name" value="RNA_pol_sigma_r3/r4-like"/>
</dbReference>
<dbReference type="InterPro" id="IPR014284">
    <property type="entry name" value="RNA_pol_sigma-70_dom"/>
</dbReference>
<comment type="subcellular location">
    <subcellularLocation>
        <location evidence="7">Cytoplasm</location>
    </subcellularLocation>
</comment>
<dbReference type="Pfam" id="PF04542">
    <property type="entry name" value="Sigma70_r2"/>
    <property type="match status" value="1"/>
</dbReference>
<comment type="function">
    <text evidence="7">Sigma factors are initiation factors that promote the attachment of RNA polymerase to specific initiation sites and are then released. This sigma factor is involved in regulation of expression of heat shock genes.</text>
</comment>
<evidence type="ECO:0000256" key="5">
    <source>
        <dbReference type="ARBA" id="ARBA00023125"/>
    </source>
</evidence>
<evidence type="ECO:0000256" key="6">
    <source>
        <dbReference type="ARBA" id="ARBA00023163"/>
    </source>
</evidence>
<proteinExistence type="inferred from homology"/>
<keyword evidence="5 7" id="KW-0238">DNA-binding</keyword>
<dbReference type="Gene3D" id="1.10.601.10">
    <property type="entry name" value="RNA Polymerase Primary Sigma Factor"/>
    <property type="match status" value="1"/>
</dbReference>
<dbReference type="PROSITE" id="PS00716">
    <property type="entry name" value="SIGMA70_2"/>
    <property type="match status" value="1"/>
</dbReference>
<evidence type="ECO:0000256" key="8">
    <source>
        <dbReference type="NCBIfam" id="TIGR02392"/>
    </source>
</evidence>
<feature type="short sequence motif" description="Interaction with polymerase core subunit RpoC" evidence="7">
    <location>
        <begin position="78"/>
        <end position="81"/>
    </location>
</feature>
<feature type="domain" description="RNA polymerase sigma-70" evidence="10">
    <location>
        <begin position="250"/>
        <end position="276"/>
    </location>
</feature>
<keyword evidence="1 7" id="KW-0963">Cytoplasm</keyword>
<accession>A0ABV4TVQ1</accession>
<feature type="region of interest" description="Sigma-70 factor domain-2" evidence="7">
    <location>
        <begin position="54"/>
        <end position="123"/>
    </location>
</feature>
<dbReference type="NCBIfam" id="TIGR02937">
    <property type="entry name" value="sigma70-ECF"/>
    <property type="match status" value="1"/>
</dbReference>
<keyword evidence="6 7" id="KW-0804">Transcription</keyword>
<dbReference type="SUPFAM" id="SSF88659">
    <property type="entry name" value="Sigma3 and sigma4 domains of RNA polymerase sigma factors"/>
    <property type="match status" value="1"/>
</dbReference>
<keyword evidence="3 7" id="KW-0346">Stress response</keyword>
<comment type="subunit">
    <text evidence="7">Interacts with the RNA polymerase core enzyme.</text>
</comment>
<feature type="DNA-binding region" description="H-T-H motif" evidence="7">
    <location>
        <begin position="251"/>
        <end position="270"/>
    </location>
</feature>
<dbReference type="Gene3D" id="1.20.140.160">
    <property type="match status" value="1"/>
</dbReference>
<dbReference type="PANTHER" id="PTHR30376:SF3">
    <property type="entry name" value="RNA POLYMERASE SIGMA FACTOR RPOH"/>
    <property type="match status" value="1"/>
</dbReference>
<keyword evidence="4 7" id="KW-0731">Sigma factor</keyword>